<dbReference type="GO" id="GO:0005886">
    <property type="term" value="C:plasma membrane"/>
    <property type="evidence" value="ECO:0007669"/>
    <property type="project" value="UniProtKB-SubCell"/>
</dbReference>
<protein>
    <submittedName>
        <fullName evidence="6">Uncharacterized protein</fullName>
    </submittedName>
</protein>
<evidence type="ECO:0000313" key="7">
    <source>
        <dbReference type="Proteomes" id="UP001058974"/>
    </source>
</evidence>
<dbReference type="InterPro" id="IPR053951">
    <property type="entry name" value="K_trans_N"/>
</dbReference>
<accession>A0A9D5GX52</accession>
<dbReference type="Pfam" id="PF18995">
    <property type="entry name" value="PRT6_C"/>
    <property type="match status" value="1"/>
</dbReference>
<comment type="subcellular location">
    <subcellularLocation>
        <location evidence="1">Cell membrane</location>
        <topology evidence="1">Multi-pass membrane protein</topology>
    </subcellularLocation>
</comment>
<keyword evidence="3" id="KW-0175">Coiled coil</keyword>
<dbReference type="InterPro" id="IPR011989">
    <property type="entry name" value="ARM-like"/>
</dbReference>
<dbReference type="InterPro" id="IPR002554">
    <property type="entry name" value="PP2A_B56"/>
</dbReference>
<evidence type="ECO:0000256" key="3">
    <source>
        <dbReference type="SAM" id="Coils"/>
    </source>
</evidence>
<dbReference type="GO" id="GO:0019888">
    <property type="term" value="F:protein phosphatase regulator activity"/>
    <property type="evidence" value="ECO:0007669"/>
    <property type="project" value="InterPro"/>
</dbReference>
<evidence type="ECO:0000259" key="4">
    <source>
        <dbReference type="Pfam" id="PF02705"/>
    </source>
</evidence>
<reference evidence="6 7" key="1">
    <citation type="journal article" date="2022" name="Nat. Genet.">
        <title>Improved pea reference genome and pan-genome highlight genomic features and evolutionary characteristics.</title>
        <authorList>
            <person name="Yang T."/>
            <person name="Liu R."/>
            <person name="Luo Y."/>
            <person name="Hu S."/>
            <person name="Wang D."/>
            <person name="Wang C."/>
            <person name="Pandey M.K."/>
            <person name="Ge S."/>
            <person name="Xu Q."/>
            <person name="Li N."/>
            <person name="Li G."/>
            <person name="Huang Y."/>
            <person name="Saxena R.K."/>
            <person name="Ji Y."/>
            <person name="Li M."/>
            <person name="Yan X."/>
            <person name="He Y."/>
            <person name="Liu Y."/>
            <person name="Wang X."/>
            <person name="Xiang C."/>
            <person name="Varshney R.K."/>
            <person name="Ding H."/>
            <person name="Gao S."/>
            <person name="Zong X."/>
        </authorList>
    </citation>
    <scope>NUCLEOTIDE SEQUENCE [LARGE SCALE GENOMIC DNA]</scope>
    <source>
        <strain evidence="6 7">cv. Zhongwan 6</strain>
    </source>
</reference>
<gene>
    <name evidence="6" type="ORF">KIW84_012707</name>
</gene>
<dbReference type="EMBL" id="JAMSHJ010000001">
    <property type="protein sequence ID" value="KAI5444184.1"/>
    <property type="molecule type" value="Genomic_DNA"/>
</dbReference>
<dbReference type="InterPro" id="IPR003855">
    <property type="entry name" value="K+_transporter"/>
</dbReference>
<feature type="domain" description="E3 ubiquitin-protein ligase UBR-like C-terminal" evidence="5">
    <location>
        <begin position="181"/>
        <end position="247"/>
    </location>
</feature>
<dbReference type="PANTHER" id="PTHR30540">
    <property type="entry name" value="OSMOTIC STRESS POTASSIUM TRANSPORTER"/>
    <property type="match status" value="1"/>
</dbReference>
<organism evidence="6 7">
    <name type="scientific">Pisum sativum</name>
    <name type="common">Garden pea</name>
    <name type="synonym">Lathyrus oleraceus</name>
    <dbReference type="NCBI Taxonomy" id="3888"/>
    <lineage>
        <taxon>Eukaryota</taxon>
        <taxon>Viridiplantae</taxon>
        <taxon>Streptophyta</taxon>
        <taxon>Embryophyta</taxon>
        <taxon>Tracheophyta</taxon>
        <taxon>Spermatophyta</taxon>
        <taxon>Magnoliopsida</taxon>
        <taxon>eudicotyledons</taxon>
        <taxon>Gunneridae</taxon>
        <taxon>Pentapetalae</taxon>
        <taxon>rosids</taxon>
        <taxon>fabids</taxon>
        <taxon>Fabales</taxon>
        <taxon>Fabaceae</taxon>
        <taxon>Papilionoideae</taxon>
        <taxon>50 kb inversion clade</taxon>
        <taxon>NPAAA clade</taxon>
        <taxon>Hologalegina</taxon>
        <taxon>IRL clade</taxon>
        <taxon>Fabeae</taxon>
        <taxon>Lathyrus</taxon>
    </lineage>
</organism>
<dbReference type="GO" id="GO:0015079">
    <property type="term" value="F:potassium ion transmembrane transporter activity"/>
    <property type="evidence" value="ECO:0007669"/>
    <property type="project" value="InterPro"/>
</dbReference>
<dbReference type="Proteomes" id="UP001058974">
    <property type="component" value="Chromosome 1"/>
</dbReference>
<proteinExistence type="inferred from homology"/>
<evidence type="ECO:0000313" key="6">
    <source>
        <dbReference type="EMBL" id="KAI5444184.1"/>
    </source>
</evidence>
<dbReference type="Pfam" id="PF01603">
    <property type="entry name" value="B56"/>
    <property type="match status" value="1"/>
</dbReference>
<dbReference type="SUPFAM" id="SSF48371">
    <property type="entry name" value="ARM repeat"/>
    <property type="match status" value="1"/>
</dbReference>
<evidence type="ECO:0000256" key="1">
    <source>
        <dbReference type="ARBA" id="ARBA00004651"/>
    </source>
</evidence>
<dbReference type="InterPro" id="IPR016024">
    <property type="entry name" value="ARM-type_fold"/>
</dbReference>
<sequence length="470" mass="52316">MLWALSSCIGQKSCLGCVCLRSSTARSQWILGVDHSFVAYSPCVATLRFLGVGLVERSFSNCGQELRNPKQGLPQYYRHSRGTSLVLRNATLSCNGDYRGYVNPVLHKTEINIEAMANGMGVQSVANLASYPIKNLQGAELHDSSSASELFFQAPVMDRGVRVTIDRRSALMDALKLKKIERCPECKSHLDDPAVCLLCGRLCFPNWKSCCRKSGCRIHSVTCGAGTRVFLLIKRTTILLQRSRMASKISVSGTQLQKLGLDFEAFVDRISAGLKSEEIHSQQHNESFSSLDHLEAELQQLNSRNRDLTQEIVKLSTLFGHLELCIGMYNLVKYDRSVLRAFNPIHIYYFFKWNTTKAWYSLGGCLLCATGSEAMFADLCYFSLTLAIGPHVGSVMALGNGVYEALPGFQDVSSSEKANPFIRKLNMCCVVFDSNDSNKHLKEKDIKRQTLLELVDYISAVNSKFSEATM</sequence>
<dbReference type="InterPro" id="IPR044046">
    <property type="entry name" value="E3_ligase_UBR-like_C"/>
</dbReference>
<comment type="similarity">
    <text evidence="2">Belongs to the HAK/KUP transporter (TC 2.A.72.3) family.</text>
</comment>
<dbReference type="AlphaFoldDB" id="A0A9D5GX52"/>
<feature type="coiled-coil region" evidence="3">
    <location>
        <begin position="284"/>
        <end position="318"/>
    </location>
</feature>
<feature type="domain" description="K+ potassium transporter integral membrane" evidence="4">
    <location>
        <begin position="324"/>
        <end position="383"/>
    </location>
</feature>
<dbReference type="Gramene" id="Psat01G0270700-T1">
    <property type="protein sequence ID" value="KAI5444184.1"/>
    <property type="gene ID" value="KIW84_012707"/>
</dbReference>
<name>A0A9D5GX52_PEA</name>
<evidence type="ECO:0000256" key="2">
    <source>
        <dbReference type="ARBA" id="ARBA00008440"/>
    </source>
</evidence>
<dbReference type="GO" id="GO:0000325">
    <property type="term" value="C:plant-type vacuole"/>
    <property type="evidence" value="ECO:0007669"/>
    <property type="project" value="TreeGrafter"/>
</dbReference>
<dbReference type="PANTHER" id="PTHR30540:SF8">
    <property type="entry name" value="POTASSIUM TRANSPORTER 7"/>
    <property type="match status" value="1"/>
</dbReference>
<dbReference type="GO" id="GO:0007165">
    <property type="term" value="P:signal transduction"/>
    <property type="evidence" value="ECO:0007669"/>
    <property type="project" value="InterPro"/>
</dbReference>
<dbReference type="GO" id="GO:0000159">
    <property type="term" value="C:protein phosphatase type 2A complex"/>
    <property type="evidence" value="ECO:0007669"/>
    <property type="project" value="InterPro"/>
</dbReference>
<evidence type="ECO:0000259" key="5">
    <source>
        <dbReference type="Pfam" id="PF18995"/>
    </source>
</evidence>
<keyword evidence="7" id="KW-1185">Reference proteome</keyword>
<dbReference type="GO" id="GO:0005774">
    <property type="term" value="C:vacuolar membrane"/>
    <property type="evidence" value="ECO:0007669"/>
    <property type="project" value="TreeGrafter"/>
</dbReference>
<comment type="caution">
    <text evidence="6">The sequence shown here is derived from an EMBL/GenBank/DDBJ whole genome shotgun (WGS) entry which is preliminary data.</text>
</comment>
<dbReference type="Pfam" id="PF02705">
    <property type="entry name" value="K_trans"/>
    <property type="match status" value="1"/>
</dbReference>
<dbReference type="Gene3D" id="1.25.10.10">
    <property type="entry name" value="Leucine-rich Repeat Variant"/>
    <property type="match status" value="1"/>
</dbReference>